<organism evidence="2 3">
    <name type="scientific">Candidatus Liberibacter europaeus</name>
    <dbReference type="NCBI Taxonomy" id="744859"/>
    <lineage>
        <taxon>Bacteria</taxon>
        <taxon>Pseudomonadati</taxon>
        <taxon>Pseudomonadota</taxon>
        <taxon>Alphaproteobacteria</taxon>
        <taxon>Hyphomicrobiales</taxon>
        <taxon>Rhizobiaceae</taxon>
        <taxon>Liberibacter</taxon>
    </lineage>
</organism>
<dbReference type="PANTHER" id="PTHR36180">
    <property type="entry name" value="DNA-BINDING PROTEIN-RELATED-RELATED"/>
    <property type="match status" value="1"/>
</dbReference>
<name>A0A2T4VWR5_9HYPH</name>
<evidence type="ECO:0000313" key="2">
    <source>
        <dbReference type="EMBL" id="PTL86200.1"/>
    </source>
</evidence>
<dbReference type="AlphaFoldDB" id="A0A2T4VWR5"/>
<comment type="caution">
    <text evidence="2">The sequence shown here is derived from an EMBL/GenBank/DDBJ whole genome shotgun (WGS) entry which is preliminary data.</text>
</comment>
<evidence type="ECO:0000259" key="1">
    <source>
        <dbReference type="PROSITE" id="PS51750"/>
    </source>
</evidence>
<sequence length="269" mass="29837">MADIIPFEFESNEIRTVVDKNGTIAFVAKDIAKILGYERTTDAINAHCRGAVKHRPLKTEGGTQKVRIISEPDVYRLIVKSKLPSAEKFERKVFEEILPTLRKTGSYSIKKPPKAVSPTSYIKAHQFIKQTLSQTGLKENQLMLATNRGVAELTGFDLLASAEISHLPSSDNDEYLTPTLIGEKLNPVMNAKNLNKLLLRLGLQLSKATGGYLPTAKGLELGGKLFDVSKHHTDGSTQQLKWNANLLIPFVQTHLNNHSQNKENKNAIN</sequence>
<dbReference type="InterPro" id="IPR003497">
    <property type="entry name" value="BRO_N_domain"/>
</dbReference>
<protein>
    <submittedName>
        <fullName evidence="2">Phage repressor protein</fullName>
    </submittedName>
</protein>
<feature type="domain" description="Bro-N" evidence="1">
    <location>
        <begin position="1"/>
        <end position="105"/>
    </location>
</feature>
<dbReference type="EMBL" id="PSQJ01000006">
    <property type="protein sequence ID" value="PTL86200.1"/>
    <property type="molecule type" value="Genomic_DNA"/>
</dbReference>
<dbReference type="SMART" id="SM01040">
    <property type="entry name" value="Bro-N"/>
    <property type="match status" value="1"/>
</dbReference>
<accession>A0A2T4VWR5</accession>
<dbReference type="PANTHER" id="PTHR36180:SF2">
    <property type="entry name" value="BRO FAMILY PROTEIN"/>
    <property type="match status" value="1"/>
</dbReference>
<evidence type="ECO:0000313" key="3">
    <source>
        <dbReference type="Proteomes" id="UP000240811"/>
    </source>
</evidence>
<dbReference type="PROSITE" id="PS51750">
    <property type="entry name" value="BRO_N"/>
    <property type="match status" value="1"/>
</dbReference>
<gene>
    <name evidence="2" type="ORF">C4617_04850</name>
</gene>
<dbReference type="Proteomes" id="UP000240811">
    <property type="component" value="Unassembled WGS sequence"/>
</dbReference>
<reference evidence="3" key="1">
    <citation type="submission" date="2018-02" db="EMBL/GenBank/DDBJ databases">
        <title>Genome sequence of Candidatus Liberibacter europaeus.</title>
        <authorList>
            <person name="Frampton R.A."/>
            <person name="Thompson S.M."/>
            <person name="David C."/>
            <person name="Addison S.M."/>
            <person name="Smith G.R."/>
        </authorList>
    </citation>
    <scope>NUCLEOTIDE SEQUENCE [LARGE SCALE GENOMIC DNA]</scope>
</reference>
<dbReference type="Pfam" id="PF02498">
    <property type="entry name" value="Bro-N"/>
    <property type="match status" value="1"/>
</dbReference>
<proteinExistence type="predicted"/>